<reference evidence="3" key="2">
    <citation type="submission" date="2020-09" db="EMBL/GenBank/DDBJ databases">
        <authorList>
            <person name="Sun Q."/>
            <person name="Ohkuma M."/>
        </authorList>
    </citation>
    <scope>NUCLEOTIDE SEQUENCE</scope>
    <source>
        <strain evidence="3">JCM 11219</strain>
    </source>
</reference>
<dbReference type="Proteomes" id="UP001060771">
    <property type="component" value="Chromosome"/>
</dbReference>
<keyword evidence="1" id="KW-0812">Transmembrane</keyword>
<evidence type="ECO:0000313" key="4">
    <source>
        <dbReference type="Proteomes" id="UP000657075"/>
    </source>
</evidence>
<keyword evidence="1" id="KW-1133">Transmembrane helix</keyword>
<gene>
    <name evidence="3" type="ORF">GCM10007112_18750</name>
    <name evidence="2" type="ORF">Vsou_18640</name>
</gene>
<keyword evidence="1" id="KW-0472">Membrane</keyword>
<keyword evidence="5" id="KW-1185">Reference proteome</keyword>
<evidence type="ECO:0000256" key="1">
    <source>
        <dbReference type="SAM" id="Phobius"/>
    </source>
</evidence>
<evidence type="ECO:0000313" key="3">
    <source>
        <dbReference type="EMBL" id="GGI82233.1"/>
    </source>
</evidence>
<evidence type="ECO:0008006" key="6">
    <source>
        <dbReference type="Google" id="ProtNLM"/>
    </source>
</evidence>
<feature type="transmembrane region" description="Helical" evidence="1">
    <location>
        <begin position="12"/>
        <end position="31"/>
    </location>
</feature>
<evidence type="ECO:0000313" key="2">
    <source>
        <dbReference type="EMBL" id="BDR92771.1"/>
    </source>
</evidence>
<dbReference type="RefSeq" id="WP_188603699.1">
    <property type="nucleotide sequence ID" value="NZ_AP026830.1"/>
</dbReference>
<dbReference type="EMBL" id="BMNM01000008">
    <property type="protein sequence ID" value="GGI82233.1"/>
    <property type="molecule type" value="Genomic_DNA"/>
</dbReference>
<protein>
    <recommendedName>
        <fullName evidence="6">DUF58 domain-containing protein</fullName>
    </recommendedName>
</protein>
<dbReference type="GeneID" id="76207404"/>
<organism evidence="3 4">
    <name type="scientific">Vulcanisaeta souniana JCM 11219</name>
    <dbReference type="NCBI Taxonomy" id="1293586"/>
    <lineage>
        <taxon>Archaea</taxon>
        <taxon>Thermoproteota</taxon>
        <taxon>Thermoprotei</taxon>
        <taxon>Thermoproteales</taxon>
        <taxon>Thermoproteaceae</taxon>
        <taxon>Vulcanisaeta</taxon>
    </lineage>
</organism>
<evidence type="ECO:0000313" key="5">
    <source>
        <dbReference type="Proteomes" id="UP001060771"/>
    </source>
</evidence>
<dbReference type="OrthoDB" id="28596at2157"/>
<name>A0A830E9A9_9CREN</name>
<dbReference type="EMBL" id="AP026830">
    <property type="protein sequence ID" value="BDR92771.1"/>
    <property type="molecule type" value="Genomic_DNA"/>
</dbReference>
<dbReference type="Proteomes" id="UP000657075">
    <property type="component" value="Unassembled WGS sequence"/>
</dbReference>
<feature type="transmembrane region" description="Helical" evidence="1">
    <location>
        <begin position="37"/>
        <end position="60"/>
    </location>
</feature>
<accession>A0A830E9A9</accession>
<reference evidence="3" key="1">
    <citation type="journal article" date="2014" name="Int. J. Syst. Evol. Microbiol.">
        <title>Complete genome sequence of Corynebacterium casei LMG S-19264T (=DSM 44701T), isolated from a smear-ripened cheese.</title>
        <authorList>
            <consortium name="US DOE Joint Genome Institute (JGI-PGF)"/>
            <person name="Walter F."/>
            <person name="Albersmeier A."/>
            <person name="Kalinowski J."/>
            <person name="Ruckert C."/>
        </authorList>
    </citation>
    <scope>NUCLEOTIDE SEQUENCE</scope>
    <source>
        <strain evidence="3">JCM 11219</strain>
    </source>
</reference>
<proteinExistence type="predicted"/>
<reference evidence="5" key="3">
    <citation type="submission" date="2022-09" db="EMBL/GenBank/DDBJ databases">
        <title>Complete genome sequence of Vulcanisaeta souniana.</title>
        <authorList>
            <person name="Kato S."/>
            <person name="Itoh T."/>
            <person name="Ohkuma M."/>
        </authorList>
    </citation>
    <scope>NUCLEOTIDE SEQUENCE [LARGE SCALE GENOMIC DNA]</scope>
    <source>
        <strain evidence="5">JCM 11219</strain>
    </source>
</reference>
<sequence length="371" mass="41711">MIRIIPSDRLLVMYLLFSGITYIGLLMNNQFGVYFGLMLFIVFTTYVLSWYLLMTITILYTQLLFSQDRVELIIGTSSTIGIKLVSKIPLRPMVRLALIHSPHVLTSTQEIRINGGEYAVKLIGRWIGVARIIYSIATLEEPLGLLTIQGMLSSDGVNIVIRPRSTHETGSGVSIGGYTELGTTMEGRLGDLRSLIEYDYEKPASMIHWLTSARVNELMMISRGDYGSCPVFIMNASSRILVPKNGKRPIDDMLQMIYDSLHQCTEAKVVLVGRNYVEERTISRGMISFLEYSVRTKIINDMNMNDLAVDMPSYFLIYVKRGDLLDIAYIRSSLNDEPTIEDINRAMNLVGTRNRVVLLGINLGPGVGDTR</sequence>
<reference evidence="2" key="4">
    <citation type="journal article" date="2023" name="Microbiol. Resour. Announc.">
        <title>Complete Genome Sequence of Vulcanisaeta souniana Strain IC-059, a Hyperthermophilic Archaeon Isolated from Hot Spring Water in Japan.</title>
        <authorList>
            <person name="Kato S."/>
            <person name="Itoh T."/>
            <person name="Wu L."/>
            <person name="Ma J."/>
            <person name="Ohkuma M."/>
        </authorList>
    </citation>
    <scope>NUCLEOTIDE SEQUENCE</scope>
    <source>
        <strain evidence="2">JCM 11219</strain>
    </source>
</reference>
<dbReference type="AlphaFoldDB" id="A0A830E9A9"/>